<feature type="domain" description="C3H1-type" evidence="20">
    <location>
        <begin position="129"/>
        <end position="152"/>
    </location>
</feature>
<keyword evidence="4 18" id="KW-0285">Flavoprotein</keyword>
<evidence type="ECO:0000256" key="2">
    <source>
        <dbReference type="ARBA" id="ARBA00012376"/>
    </source>
</evidence>
<feature type="zinc finger region" description="C3H1-type" evidence="17">
    <location>
        <begin position="129"/>
        <end position="152"/>
    </location>
</feature>
<accession>A0ABR1FED3</accession>
<comment type="catalytic activity">
    <reaction evidence="14">
        <text>a 5,6-dihydrouridine in mRNA + NAD(+) = a uridine in mRNA + NADH + H(+)</text>
        <dbReference type="Rhea" id="RHEA:69851"/>
        <dbReference type="Rhea" id="RHEA-COMP:14658"/>
        <dbReference type="Rhea" id="RHEA-COMP:17789"/>
        <dbReference type="ChEBI" id="CHEBI:15378"/>
        <dbReference type="ChEBI" id="CHEBI:57540"/>
        <dbReference type="ChEBI" id="CHEBI:57945"/>
        <dbReference type="ChEBI" id="CHEBI:65315"/>
        <dbReference type="ChEBI" id="CHEBI:74443"/>
    </reaction>
    <physiologicalReaction direction="right-to-left" evidence="14">
        <dbReference type="Rhea" id="RHEA:69853"/>
    </physiologicalReaction>
</comment>
<evidence type="ECO:0000256" key="11">
    <source>
        <dbReference type="ARBA" id="ARBA00023027"/>
    </source>
</evidence>
<name>A0ABR1FED3_9ASCO</name>
<dbReference type="PANTHER" id="PTHR45846">
    <property type="entry name" value="TRNA-DIHYDROURIDINE(47) SYNTHASE [NAD(P)(+)]-LIKE"/>
    <property type="match status" value="1"/>
</dbReference>
<evidence type="ECO:0000256" key="9">
    <source>
        <dbReference type="ARBA" id="ARBA00022857"/>
    </source>
</evidence>
<dbReference type="InterPro" id="IPR000571">
    <property type="entry name" value="Znf_CCCH"/>
</dbReference>
<keyword evidence="10 18" id="KW-0560">Oxidoreductase</keyword>
<dbReference type="Proteomes" id="UP001498771">
    <property type="component" value="Unassembled WGS sequence"/>
</dbReference>
<keyword evidence="7 18" id="KW-0819">tRNA processing</keyword>
<keyword evidence="9 18" id="KW-0521">NADP</keyword>
<dbReference type="PROSITE" id="PS50103">
    <property type="entry name" value="ZF_C3H1"/>
    <property type="match status" value="1"/>
</dbReference>
<feature type="compositionally biased region" description="Basic and acidic residues" evidence="19">
    <location>
        <begin position="36"/>
        <end position="46"/>
    </location>
</feature>
<dbReference type="EMBL" id="JBBJBU010000001">
    <property type="protein sequence ID" value="KAK7208214.1"/>
    <property type="molecule type" value="Genomic_DNA"/>
</dbReference>
<evidence type="ECO:0000256" key="18">
    <source>
        <dbReference type="RuleBase" id="RU291113"/>
    </source>
</evidence>
<keyword evidence="11 18" id="KW-0520">NAD</keyword>
<evidence type="ECO:0000259" key="20">
    <source>
        <dbReference type="PROSITE" id="PS50103"/>
    </source>
</evidence>
<comment type="caution">
    <text evidence="21">The sequence shown here is derived from an EMBL/GenBank/DDBJ whole genome shotgun (WGS) entry which is preliminary data.</text>
</comment>
<dbReference type="InterPro" id="IPR013785">
    <property type="entry name" value="Aldolase_TIM"/>
</dbReference>
<evidence type="ECO:0000256" key="15">
    <source>
        <dbReference type="ARBA" id="ARBA00049447"/>
    </source>
</evidence>
<evidence type="ECO:0000256" key="10">
    <source>
        <dbReference type="ARBA" id="ARBA00023002"/>
    </source>
</evidence>
<feature type="region of interest" description="Disordered" evidence="19">
    <location>
        <begin position="81"/>
        <end position="120"/>
    </location>
</feature>
<evidence type="ECO:0000256" key="16">
    <source>
        <dbReference type="ARBA" id="ARBA00049513"/>
    </source>
</evidence>
<comment type="catalytic activity">
    <reaction evidence="16">
        <text>5,6-dihydrouridine(47) in tRNA + NADP(+) = uridine(47) in tRNA + NADPH + H(+)</text>
        <dbReference type="Rhea" id="RHEA:53360"/>
        <dbReference type="Rhea" id="RHEA-COMP:13539"/>
        <dbReference type="Rhea" id="RHEA-COMP:13540"/>
        <dbReference type="ChEBI" id="CHEBI:15378"/>
        <dbReference type="ChEBI" id="CHEBI:57783"/>
        <dbReference type="ChEBI" id="CHEBI:58349"/>
        <dbReference type="ChEBI" id="CHEBI:65315"/>
        <dbReference type="ChEBI" id="CHEBI:74443"/>
        <dbReference type="EC" id="1.3.1.89"/>
    </reaction>
    <physiologicalReaction direction="right-to-left" evidence="16">
        <dbReference type="Rhea" id="RHEA:53362"/>
    </physiologicalReaction>
</comment>
<keyword evidence="17 18" id="KW-0862">Zinc</keyword>
<evidence type="ECO:0000256" key="12">
    <source>
        <dbReference type="ARBA" id="ARBA00045934"/>
    </source>
</evidence>
<feature type="compositionally biased region" description="Basic and acidic residues" evidence="19">
    <location>
        <begin position="53"/>
        <end position="66"/>
    </location>
</feature>
<dbReference type="Gene3D" id="4.10.1000.10">
    <property type="entry name" value="Zinc finger, CCCH-type"/>
    <property type="match status" value="1"/>
</dbReference>
<dbReference type="PANTHER" id="PTHR45846:SF1">
    <property type="entry name" value="TRNA-DIHYDROURIDINE(47) SYNTHASE [NAD(P)(+)]-LIKE"/>
    <property type="match status" value="1"/>
</dbReference>
<evidence type="ECO:0000256" key="4">
    <source>
        <dbReference type="ARBA" id="ARBA00022630"/>
    </source>
</evidence>
<keyword evidence="8 17" id="KW-0863">Zinc-finger</keyword>
<evidence type="ECO:0000256" key="3">
    <source>
        <dbReference type="ARBA" id="ARBA00022143"/>
    </source>
</evidence>
<evidence type="ECO:0000313" key="22">
    <source>
        <dbReference type="Proteomes" id="UP001498771"/>
    </source>
</evidence>
<keyword evidence="17 18" id="KW-0479">Metal-binding</keyword>
<proteinExistence type="inferred from homology"/>
<comment type="catalytic activity">
    <reaction evidence="13">
        <text>5,6-dihydrouridine(47) in tRNA + NAD(+) = uridine(47) in tRNA + NADH + H(+)</text>
        <dbReference type="Rhea" id="RHEA:53364"/>
        <dbReference type="Rhea" id="RHEA-COMP:13539"/>
        <dbReference type="Rhea" id="RHEA-COMP:13540"/>
        <dbReference type="ChEBI" id="CHEBI:15378"/>
        <dbReference type="ChEBI" id="CHEBI:57540"/>
        <dbReference type="ChEBI" id="CHEBI:57945"/>
        <dbReference type="ChEBI" id="CHEBI:65315"/>
        <dbReference type="ChEBI" id="CHEBI:74443"/>
        <dbReference type="EC" id="1.3.1.89"/>
    </reaction>
    <physiologicalReaction direction="right-to-left" evidence="13">
        <dbReference type="Rhea" id="RHEA:53366"/>
    </physiologicalReaction>
</comment>
<comment type="similarity">
    <text evidence="18">Belongs to the dus family. Dus3 subfamily.</text>
</comment>
<evidence type="ECO:0000256" key="8">
    <source>
        <dbReference type="ARBA" id="ARBA00022771"/>
    </source>
</evidence>
<dbReference type="EC" id="1.3.1.89" evidence="2 18"/>
<feature type="region of interest" description="Disordered" evidence="19">
    <location>
        <begin position="1"/>
        <end position="21"/>
    </location>
</feature>
<evidence type="ECO:0000256" key="17">
    <source>
        <dbReference type="PROSITE-ProRule" id="PRU00723"/>
    </source>
</evidence>
<keyword evidence="5 18" id="KW-0288">FMN</keyword>
<evidence type="ECO:0000256" key="19">
    <source>
        <dbReference type="SAM" id="MobiDB-lite"/>
    </source>
</evidence>
<dbReference type="Gene3D" id="3.20.20.70">
    <property type="entry name" value="Aldolase class I"/>
    <property type="match status" value="1"/>
</dbReference>
<comment type="cofactor">
    <cofactor evidence="1 18">
        <name>FMN</name>
        <dbReference type="ChEBI" id="CHEBI:58210"/>
    </cofactor>
</comment>
<organism evidence="21 22">
    <name type="scientific">Myxozyma melibiosi</name>
    <dbReference type="NCBI Taxonomy" id="54550"/>
    <lineage>
        <taxon>Eukaryota</taxon>
        <taxon>Fungi</taxon>
        <taxon>Dikarya</taxon>
        <taxon>Ascomycota</taxon>
        <taxon>Saccharomycotina</taxon>
        <taxon>Lipomycetes</taxon>
        <taxon>Lipomycetales</taxon>
        <taxon>Lipomycetaceae</taxon>
        <taxon>Myxozyma</taxon>
    </lineage>
</organism>
<evidence type="ECO:0000256" key="1">
    <source>
        <dbReference type="ARBA" id="ARBA00001917"/>
    </source>
</evidence>
<evidence type="ECO:0000256" key="7">
    <source>
        <dbReference type="ARBA" id="ARBA00022694"/>
    </source>
</evidence>
<evidence type="ECO:0000256" key="5">
    <source>
        <dbReference type="ARBA" id="ARBA00022643"/>
    </source>
</evidence>
<feature type="region of interest" description="Disordered" evidence="19">
    <location>
        <begin position="33"/>
        <end position="66"/>
    </location>
</feature>
<dbReference type="Pfam" id="PF01207">
    <property type="entry name" value="Dus"/>
    <property type="match status" value="1"/>
</dbReference>
<evidence type="ECO:0000256" key="14">
    <source>
        <dbReference type="ARBA" id="ARBA00048342"/>
    </source>
</evidence>
<dbReference type="InterPro" id="IPR035587">
    <property type="entry name" value="DUS-like_FMN-bd"/>
</dbReference>
<dbReference type="CDD" id="cd02801">
    <property type="entry name" value="DUS_like_FMN"/>
    <property type="match status" value="1"/>
</dbReference>
<protein>
    <recommendedName>
        <fullName evidence="3 18">tRNA-dihydrouridine(47) synthase [NAD(P)(+)]</fullName>
        <ecNumber evidence="2 18">1.3.1.89</ecNumber>
    </recommendedName>
    <alternativeName>
        <fullName evidence="18">tRNA-dihydrouridine synthase 3</fullName>
    </alternativeName>
</protein>
<keyword evidence="6" id="KW-0507">mRNA processing</keyword>
<evidence type="ECO:0000313" key="21">
    <source>
        <dbReference type="EMBL" id="KAK7208214.1"/>
    </source>
</evidence>
<feature type="compositionally biased region" description="Basic and acidic residues" evidence="19">
    <location>
        <begin position="1"/>
        <end position="10"/>
    </location>
</feature>
<reference evidence="21 22" key="1">
    <citation type="submission" date="2024-03" db="EMBL/GenBank/DDBJ databases">
        <title>Genome-scale model development and genomic sequencing of the oleaginous clade Lipomyces.</title>
        <authorList>
            <consortium name="Lawrence Berkeley National Laboratory"/>
            <person name="Czajka J.J."/>
            <person name="Han Y."/>
            <person name="Kim J."/>
            <person name="Mondo S.J."/>
            <person name="Hofstad B.A."/>
            <person name="Robles A."/>
            <person name="Haridas S."/>
            <person name="Riley R."/>
            <person name="LaButti K."/>
            <person name="Pangilinan J."/>
            <person name="Andreopoulos W."/>
            <person name="Lipzen A."/>
            <person name="Yan J."/>
            <person name="Wang M."/>
            <person name="Ng V."/>
            <person name="Grigoriev I.V."/>
            <person name="Spatafora J.W."/>
            <person name="Magnuson J.K."/>
            <person name="Baker S.E."/>
            <person name="Pomraning K.R."/>
        </authorList>
    </citation>
    <scope>NUCLEOTIDE SEQUENCE [LARGE SCALE GENOMIC DNA]</scope>
    <source>
        <strain evidence="21 22">Phaff 52-87</strain>
    </source>
</reference>
<gene>
    <name evidence="21" type="ORF">BZA70DRAFT_273159</name>
</gene>
<comment type="function">
    <text evidence="12">Catalyzes the synthesis of dihydrouridine, a modified base found in the D-loop of most tRNAs. Specifically modifies U47 in cytoplasmic tRNAs. Catalyzes the synthesis of dihydrouridine in some mRNAs, thereby affecting their translation.</text>
</comment>
<dbReference type="RefSeq" id="XP_064771247.1">
    <property type="nucleotide sequence ID" value="XM_064911788.1"/>
</dbReference>
<evidence type="ECO:0000256" key="6">
    <source>
        <dbReference type="ARBA" id="ARBA00022664"/>
    </source>
</evidence>
<sequence length="658" mass="73971">MSSSNEKRALSPDPAVAAPVGEVAVSVVEAPVAKKAKIEDDGKTGEEVQTETQEVKIDARDARDHGIARVKAEFRVPKSDYTVTDTVPSRDNDDESELNGREDTSRRQKRERGQNKNRKFGKAHDVIRLCEAIKDGGVCSHGDQCKYEHDLSKYIASKPEDLSGTCPVYEAIGYCPAGVKCRWMYSHWSKESNKSLVDEAKKAAAGREMNRIDRSEQLLLQRKKFPTPKSDLILPYLESVKEDNIARNGGNGGVPMTNEERADNAATYIEAPIKPGEKKRLNYSHAKILSPLTTVGNLPFRRLCREFGANVTYSEMALALPLLQGTKPEWALPRTHTDEIGGFGVQIAAPKPWQAIKATEALVEYCEVSAGGLSEINLNCGCPIDLVYRSGAGSALLDAQTKMLRMLKGMNAVSGEVPITVKLRMGTRDKTPIAKKLVQRLVREGDVAAITLHGRSRQQRYTRLADWQYISETAQIARDTFHEVEDKNKDGPERAPVWFIGNGDCYSWKDWWDAVDNYNVDSVMIARGALIKPWIFEEIDAKQYLDKTATERLEMIKRFAHLGLEHWGSDEYGINNCRRFLCEFLSFSCRYVPVGILETLPPRLQDRPEKWKGRNELETLLGSGDYRDWIKISEMVLGPCHENFEFQPKHKSNAYEQG</sequence>
<dbReference type="GeneID" id="90037300"/>
<keyword evidence="22" id="KW-1185">Reference proteome</keyword>
<dbReference type="SUPFAM" id="SSF51395">
    <property type="entry name" value="FMN-linked oxidoreductases"/>
    <property type="match status" value="1"/>
</dbReference>
<dbReference type="PROSITE" id="PS01136">
    <property type="entry name" value="UPF0034"/>
    <property type="match status" value="1"/>
</dbReference>
<feature type="compositionally biased region" description="Basic and acidic residues" evidence="19">
    <location>
        <begin position="98"/>
        <end position="114"/>
    </location>
</feature>
<dbReference type="InterPro" id="IPR018517">
    <property type="entry name" value="tRNA_hU_synthase_CS"/>
</dbReference>
<evidence type="ECO:0000256" key="13">
    <source>
        <dbReference type="ARBA" id="ARBA00048266"/>
    </source>
</evidence>
<comment type="catalytic activity">
    <reaction evidence="15">
        <text>a 5,6-dihydrouridine in mRNA + NADP(+) = a uridine in mRNA + NADPH + H(+)</text>
        <dbReference type="Rhea" id="RHEA:69855"/>
        <dbReference type="Rhea" id="RHEA-COMP:14658"/>
        <dbReference type="Rhea" id="RHEA-COMP:17789"/>
        <dbReference type="ChEBI" id="CHEBI:15378"/>
        <dbReference type="ChEBI" id="CHEBI:57783"/>
        <dbReference type="ChEBI" id="CHEBI:58349"/>
        <dbReference type="ChEBI" id="CHEBI:65315"/>
        <dbReference type="ChEBI" id="CHEBI:74443"/>
    </reaction>
    <physiologicalReaction direction="right-to-left" evidence="15">
        <dbReference type="Rhea" id="RHEA:69857"/>
    </physiologicalReaction>
</comment>